<evidence type="ECO:0000256" key="5">
    <source>
        <dbReference type="ARBA" id="ARBA00022691"/>
    </source>
</evidence>
<dbReference type="SUPFAM" id="SSF53790">
    <property type="entry name" value="Tetrapyrrole methylase"/>
    <property type="match status" value="1"/>
</dbReference>
<evidence type="ECO:0000313" key="12">
    <source>
        <dbReference type="Proteomes" id="UP000249239"/>
    </source>
</evidence>
<dbReference type="Proteomes" id="UP000249239">
    <property type="component" value="Unassembled WGS sequence"/>
</dbReference>
<dbReference type="EMBL" id="QKZK01000002">
    <property type="protein sequence ID" value="PZX20385.1"/>
    <property type="molecule type" value="Genomic_DNA"/>
</dbReference>
<evidence type="ECO:0000259" key="9">
    <source>
        <dbReference type="Pfam" id="PF11760"/>
    </source>
</evidence>
<evidence type="ECO:0000256" key="6">
    <source>
        <dbReference type="SAM" id="Phobius"/>
    </source>
</evidence>
<reference evidence="11 12" key="1">
    <citation type="submission" date="2018-06" db="EMBL/GenBank/DDBJ databases">
        <title>Genomic Encyclopedia of Archaeal and Bacterial Type Strains, Phase II (KMG-II): from individual species to whole genera.</title>
        <authorList>
            <person name="Goeker M."/>
        </authorList>
    </citation>
    <scope>NUCLEOTIDE SEQUENCE [LARGE SCALE GENOMIC DNA]</scope>
    <source>
        <strain evidence="11 12">DSM 6779</strain>
    </source>
</reference>
<dbReference type="SUPFAM" id="SSF159664">
    <property type="entry name" value="CobE/GbiG C-terminal domain-like"/>
    <property type="match status" value="1"/>
</dbReference>
<dbReference type="PANTHER" id="PTHR47036">
    <property type="entry name" value="COBALT-FACTOR III C(17)-METHYLTRANSFERASE-RELATED"/>
    <property type="match status" value="1"/>
</dbReference>
<dbReference type="AlphaFoldDB" id="A0A2W7NIZ3"/>
<evidence type="ECO:0000256" key="4">
    <source>
        <dbReference type="ARBA" id="ARBA00022679"/>
    </source>
</evidence>
<evidence type="ECO:0000259" key="10">
    <source>
        <dbReference type="Pfam" id="PF11761"/>
    </source>
</evidence>
<dbReference type="GO" id="GO:0046026">
    <property type="term" value="F:precorrin-4 C11-methyltransferase activity"/>
    <property type="evidence" value="ECO:0007669"/>
    <property type="project" value="InterPro"/>
</dbReference>
<dbReference type="Pfam" id="PF01890">
    <property type="entry name" value="CbiG_C"/>
    <property type="match status" value="1"/>
</dbReference>
<accession>A0A2W7NIZ3</accession>
<proteinExistence type="inferred from homology"/>
<dbReference type="InterPro" id="IPR021744">
    <property type="entry name" value="CbiG_N"/>
</dbReference>
<gene>
    <name evidence="11" type="ORF">LX69_00382</name>
</gene>
<dbReference type="InterPro" id="IPR014777">
    <property type="entry name" value="4pyrrole_Mease_sub1"/>
</dbReference>
<evidence type="ECO:0000256" key="1">
    <source>
        <dbReference type="ARBA" id="ARBA00004953"/>
    </source>
</evidence>
<dbReference type="Gene3D" id="3.30.420.180">
    <property type="entry name" value="CobE/GbiG C-terminal domain"/>
    <property type="match status" value="1"/>
</dbReference>
<comment type="caution">
    <text evidence="11">The sequence shown here is derived from an EMBL/GenBank/DDBJ whole genome shotgun (WGS) entry which is preliminary data.</text>
</comment>
<dbReference type="InterPro" id="IPR051810">
    <property type="entry name" value="Precorrin_MeTrfase"/>
</dbReference>
<keyword evidence="6" id="KW-0812">Transmembrane</keyword>
<keyword evidence="3 11" id="KW-0489">Methyltransferase</keyword>
<dbReference type="Pfam" id="PF11761">
    <property type="entry name" value="CbiG_mid"/>
    <property type="match status" value="1"/>
</dbReference>
<evidence type="ECO:0000259" key="7">
    <source>
        <dbReference type="Pfam" id="PF00590"/>
    </source>
</evidence>
<evidence type="ECO:0000313" key="11">
    <source>
        <dbReference type="EMBL" id="PZX20385.1"/>
    </source>
</evidence>
<dbReference type="PROSITE" id="PS00839">
    <property type="entry name" value="SUMT_1"/>
    <property type="match status" value="1"/>
</dbReference>
<dbReference type="Pfam" id="PF00590">
    <property type="entry name" value="TP_methylase"/>
    <property type="match status" value="1"/>
</dbReference>
<feature type="transmembrane region" description="Helical" evidence="6">
    <location>
        <begin position="12"/>
        <end position="29"/>
    </location>
</feature>
<dbReference type="PANTHER" id="PTHR47036:SF1">
    <property type="entry name" value="COBALT-FACTOR III C(17)-METHYLTRANSFERASE-RELATED"/>
    <property type="match status" value="1"/>
</dbReference>
<feature type="domain" description="Cobalamin biosynthesis central region" evidence="10">
    <location>
        <begin position="159"/>
        <end position="249"/>
    </location>
</feature>
<dbReference type="NCBIfam" id="TIGR01465">
    <property type="entry name" value="cobM_cbiF"/>
    <property type="match status" value="1"/>
</dbReference>
<dbReference type="UniPathway" id="UPA00148"/>
<evidence type="ECO:0000256" key="2">
    <source>
        <dbReference type="ARBA" id="ARBA00005879"/>
    </source>
</evidence>
<organism evidence="11 12">
    <name type="scientific">Breznakibacter xylanolyticus</name>
    <dbReference type="NCBI Taxonomy" id="990"/>
    <lineage>
        <taxon>Bacteria</taxon>
        <taxon>Pseudomonadati</taxon>
        <taxon>Bacteroidota</taxon>
        <taxon>Bacteroidia</taxon>
        <taxon>Marinilabiliales</taxon>
        <taxon>Marinilabiliaceae</taxon>
        <taxon>Breznakibacter</taxon>
    </lineage>
</organism>
<comment type="pathway">
    <text evidence="1">Cofactor biosynthesis; adenosylcobalamin biosynthesis.</text>
</comment>
<dbReference type="InterPro" id="IPR035996">
    <property type="entry name" value="4pyrrol_Methylase_sf"/>
</dbReference>
<keyword evidence="4 11" id="KW-0808">Transferase</keyword>
<feature type="domain" description="Tetrapyrrole methylase" evidence="7">
    <location>
        <begin position="385"/>
        <end position="587"/>
    </location>
</feature>
<feature type="domain" description="CobE/GbiG C-terminal" evidence="8">
    <location>
        <begin position="253"/>
        <end position="372"/>
    </location>
</feature>
<feature type="domain" description="Cobalamin synthesis G N-terminal" evidence="9">
    <location>
        <begin position="78"/>
        <end position="154"/>
    </location>
</feature>
<dbReference type="InterPro" id="IPR006362">
    <property type="entry name" value="Cbl_synth_CobM/CibF"/>
</dbReference>
<comment type="similarity">
    <text evidence="2">Belongs to the precorrin methyltransferase family.</text>
</comment>
<dbReference type="InterPro" id="IPR003043">
    <property type="entry name" value="Uropor_MeTrfase_CS"/>
</dbReference>
<dbReference type="Gene3D" id="3.30.950.10">
    <property type="entry name" value="Methyltransferase, Cobalt-precorrin-4 Transmethylase, Domain 2"/>
    <property type="match status" value="1"/>
</dbReference>
<dbReference type="SUPFAM" id="SSF159672">
    <property type="entry name" value="CbiG N-terminal domain-like"/>
    <property type="match status" value="1"/>
</dbReference>
<dbReference type="Gene3D" id="3.40.1010.10">
    <property type="entry name" value="Cobalt-precorrin-4 Transmethylase, Domain 1"/>
    <property type="match status" value="1"/>
</dbReference>
<keyword evidence="5" id="KW-0949">S-adenosyl-L-methionine</keyword>
<dbReference type="InterPro" id="IPR038029">
    <property type="entry name" value="GbiG_N_sf"/>
</dbReference>
<dbReference type="InterPro" id="IPR021745">
    <property type="entry name" value="CbiG_mid"/>
</dbReference>
<dbReference type="InterPro" id="IPR014776">
    <property type="entry name" value="4pyrrole_Mease_sub2"/>
</dbReference>
<keyword evidence="6" id="KW-0472">Membrane</keyword>
<dbReference type="GO" id="GO:0009236">
    <property type="term" value="P:cobalamin biosynthetic process"/>
    <property type="evidence" value="ECO:0007669"/>
    <property type="project" value="UniProtKB-UniPathway"/>
</dbReference>
<dbReference type="CDD" id="cd11641">
    <property type="entry name" value="Precorrin-4_C11-MT"/>
    <property type="match status" value="1"/>
</dbReference>
<dbReference type="InterPro" id="IPR002750">
    <property type="entry name" value="CobE/GbiG_C"/>
</dbReference>
<protein>
    <submittedName>
        <fullName evidence="11">Precorrin-4 C11-methyltransferase</fullName>
    </submittedName>
</protein>
<sequence length="628" mass="68509">MKKSFWICSDRLFSLIYLSGVCSSSYLLSRYQKIIYPLKSSILIPFSEAGRQLADRLVALGFDADRLAGGDAIDTALLFERYRALVYIGALGICVRHIAPHLQNKKHDPAVINIDVNGRFVQPVAGGHVGGANELAQQLAHLLGATPVITTVSDTTQLWPLDLLPARYGWTMECSGRMTELMARFVNGEPTALLLEARDAGTLFLESDCPPHVTIYHDALRIPVDEVAVVLAVTPRVYDFGRKAVYYRPRMVHLGVGCQRDTPEVELIQVVTDALVAKGFSPLSVASVGTAMLKHDEPALHALAQQLGVPLVPIDETILAGYDTPSPSDRVQQVTGSPSVAEAAAMHLSGNVPAVTKQKLRAGEKHATLALAIDRDRERRGFVEIVGAGPGDPLLVTVRGKMLLQSADLILYAGSLVPVELTRYGKAGCTVRNSAAMDLHEQIATMKAFTDRGLLVVRLHTGDPCIYGAIQEQMAEMDRLGIPYRITPGVSSFQAAAAALQSQFTIPEEVQTIILTRGEGRTPVPEREQLRHLARSQSTMCIFLSATLAGEVQAQLLEHYPAHTPVAICHKLTWKEQQIWRCTLDALAHTIAQHQLTATTLIVVGKAIDNRSGLSKLYDANFKHLFRP</sequence>
<dbReference type="Gene3D" id="3.40.50.11220">
    <property type="match status" value="1"/>
</dbReference>
<keyword evidence="6" id="KW-1133">Transmembrane helix</keyword>
<evidence type="ECO:0000256" key="3">
    <source>
        <dbReference type="ARBA" id="ARBA00022603"/>
    </source>
</evidence>
<dbReference type="GO" id="GO:0032259">
    <property type="term" value="P:methylation"/>
    <property type="evidence" value="ECO:0007669"/>
    <property type="project" value="UniProtKB-KW"/>
</dbReference>
<keyword evidence="12" id="KW-1185">Reference proteome</keyword>
<dbReference type="Pfam" id="PF11760">
    <property type="entry name" value="CbiG_N"/>
    <property type="match status" value="1"/>
</dbReference>
<dbReference type="InterPro" id="IPR036518">
    <property type="entry name" value="CobE/GbiG_C_sf"/>
</dbReference>
<name>A0A2W7NIZ3_9BACT</name>
<dbReference type="InterPro" id="IPR000878">
    <property type="entry name" value="4pyrrol_Mease"/>
</dbReference>
<evidence type="ECO:0000259" key="8">
    <source>
        <dbReference type="Pfam" id="PF01890"/>
    </source>
</evidence>